<dbReference type="VEuPathDB" id="FungiDB:MMYC01_203689"/>
<evidence type="ECO:0000256" key="1">
    <source>
        <dbReference type="SAM" id="MobiDB-lite"/>
    </source>
</evidence>
<dbReference type="EMBL" id="LCTW02000094">
    <property type="protein sequence ID" value="KXX79195.1"/>
    <property type="molecule type" value="Genomic_DNA"/>
</dbReference>
<name>A0A175W6J8_9PEZI</name>
<accession>A0A175W6J8</accession>
<reference evidence="2 3" key="1">
    <citation type="journal article" date="2016" name="Genome Announc.">
        <title>Genome Sequence of Madurella mycetomatis mm55, Isolated from a Human Mycetoma Case in Sudan.</title>
        <authorList>
            <person name="Smit S."/>
            <person name="Derks M.F."/>
            <person name="Bervoets S."/>
            <person name="Fahal A."/>
            <person name="van Leeuwen W."/>
            <person name="van Belkum A."/>
            <person name="van de Sande W.W."/>
        </authorList>
    </citation>
    <scope>NUCLEOTIDE SEQUENCE [LARGE SCALE GENOMIC DNA]</scope>
    <source>
        <strain evidence="3">mm55</strain>
    </source>
</reference>
<feature type="region of interest" description="Disordered" evidence="1">
    <location>
        <begin position="1"/>
        <end position="23"/>
    </location>
</feature>
<sequence>MAKTGRSPANDGVPTSPAEDPERLRWLRQRPGAPSWQGIPAARARVVVWVLHCELVPATMIACPPYCYIVARLARAMSVSFSFDVDILLSVVPFGPAYKSGAIGANIGQVNTKAVSTPQNPSHRESLGVLRPTIQTSAEPPPSLPEIPHPFVLVLILREHNL</sequence>
<gene>
    <name evidence="2" type="ORF">MMYC01_203689</name>
</gene>
<comment type="caution">
    <text evidence="2">The sequence shown here is derived from an EMBL/GenBank/DDBJ whole genome shotgun (WGS) entry which is preliminary data.</text>
</comment>
<proteinExistence type="predicted"/>
<evidence type="ECO:0000313" key="3">
    <source>
        <dbReference type="Proteomes" id="UP000078237"/>
    </source>
</evidence>
<evidence type="ECO:0000313" key="2">
    <source>
        <dbReference type="EMBL" id="KXX79195.1"/>
    </source>
</evidence>
<dbReference type="Proteomes" id="UP000078237">
    <property type="component" value="Unassembled WGS sequence"/>
</dbReference>
<protein>
    <submittedName>
        <fullName evidence="2">Uncharacterized protein</fullName>
    </submittedName>
</protein>
<organism evidence="2 3">
    <name type="scientific">Madurella mycetomatis</name>
    <dbReference type="NCBI Taxonomy" id="100816"/>
    <lineage>
        <taxon>Eukaryota</taxon>
        <taxon>Fungi</taxon>
        <taxon>Dikarya</taxon>
        <taxon>Ascomycota</taxon>
        <taxon>Pezizomycotina</taxon>
        <taxon>Sordariomycetes</taxon>
        <taxon>Sordariomycetidae</taxon>
        <taxon>Sordariales</taxon>
        <taxon>Sordariales incertae sedis</taxon>
        <taxon>Madurella</taxon>
    </lineage>
</organism>
<keyword evidence="3" id="KW-1185">Reference proteome</keyword>
<dbReference type="AlphaFoldDB" id="A0A175W6J8"/>